<keyword evidence="7 13" id="KW-0418">Kinase</keyword>
<dbReference type="Gene3D" id="2.90.10.30">
    <property type="match status" value="1"/>
</dbReference>
<dbReference type="PROSITE" id="PS00108">
    <property type="entry name" value="PROTEIN_KINASE_ST"/>
    <property type="match status" value="1"/>
</dbReference>
<proteinExistence type="inferred from homology"/>
<dbReference type="InterPro" id="IPR000719">
    <property type="entry name" value="Prot_kinase_dom"/>
</dbReference>
<dbReference type="PIRSF" id="PIRSF000641">
    <property type="entry name" value="SRK"/>
    <property type="match status" value="1"/>
</dbReference>
<dbReference type="PROSITE" id="PS00107">
    <property type="entry name" value="PROTEIN_KINASE_ATP"/>
    <property type="match status" value="1"/>
</dbReference>
<feature type="domain" description="Apple" evidence="18">
    <location>
        <begin position="284"/>
        <end position="368"/>
    </location>
</feature>
<dbReference type="InterPro" id="IPR001480">
    <property type="entry name" value="Bulb-type_lectin_dom"/>
</dbReference>
<dbReference type="InterPro" id="IPR003609">
    <property type="entry name" value="Pan_app"/>
</dbReference>
<dbReference type="GO" id="GO:0005886">
    <property type="term" value="C:plasma membrane"/>
    <property type="evidence" value="ECO:0007669"/>
    <property type="project" value="UniProtKB-SubCell"/>
</dbReference>
<keyword evidence="5" id="KW-0732">Signal</keyword>
<keyword evidence="6 13" id="KW-0547">Nucleotide-binding</keyword>
<accession>A0A6D2IAB2</accession>
<evidence type="ECO:0000313" key="20">
    <source>
        <dbReference type="Proteomes" id="UP000467841"/>
    </source>
</evidence>
<evidence type="ECO:0000256" key="15">
    <source>
        <dbReference type="SAM" id="Phobius"/>
    </source>
</evidence>
<keyword evidence="8 13" id="KW-0067">ATP-binding</keyword>
<evidence type="ECO:0000256" key="12">
    <source>
        <dbReference type="ARBA" id="ARBA00048679"/>
    </source>
</evidence>
<keyword evidence="9" id="KW-1015">Disulfide bond</keyword>
<evidence type="ECO:0000256" key="13">
    <source>
        <dbReference type="PIRNR" id="PIRNR000641"/>
    </source>
</evidence>
<dbReference type="EMBL" id="CACVBM020000666">
    <property type="protein sequence ID" value="CAA7022083.1"/>
    <property type="molecule type" value="Genomic_DNA"/>
</dbReference>
<dbReference type="GO" id="GO:0004674">
    <property type="term" value="F:protein serine/threonine kinase activity"/>
    <property type="evidence" value="ECO:0007669"/>
    <property type="project" value="UniProtKB-KW"/>
</dbReference>
<evidence type="ECO:0000259" key="17">
    <source>
        <dbReference type="PROSITE" id="PS50927"/>
    </source>
</evidence>
<comment type="similarity">
    <text evidence="13">Belongs to the protein kinase superfamily. Ser/Thr protein kinase family.</text>
</comment>
<dbReference type="SUPFAM" id="SSF51110">
    <property type="entry name" value="alpha-D-mannose-specific plant lectins"/>
    <property type="match status" value="1"/>
</dbReference>
<keyword evidence="2" id="KW-1003">Cell membrane</keyword>
<dbReference type="InterPro" id="IPR011009">
    <property type="entry name" value="Kinase-like_dom_sf"/>
</dbReference>
<evidence type="ECO:0000256" key="7">
    <source>
        <dbReference type="ARBA" id="ARBA00022777"/>
    </source>
</evidence>
<evidence type="ECO:0000259" key="16">
    <source>
        <dbReference type="PROSITE" id="PS50011"/>
    </source>
</evidence>
<dbReference type="OrthoDB" id="1108105at2759"/>
<dbReference type="PROSITE" id="PS50011">
    <property type="entry name" value="PROTEIN_KINASE_DOM"/>
    <property type="match status" value="1"/>
</dbReference>
<name>A0A6D2IAB2_9BRAS</name>
<dbReference type="SMART" id="SM00220">
    <property type="entry name" value="S_TKc"/>
    <property type="match status" value="1"/>
</dbReference>
<comment type="catalytic activity">
    <reaction evidence="12 13">
        <text>L-seryl-[protein] + ATP = O-phospho-L-seryl-[protein] + ADP + H(+)</text>
        <dbReference type="Rhea" id="RHEA:17989"/>
        <dbReference type="Rhea" id="RHEA-COMP:9863"/>
        <dbReference type="Rhea" id="RHEA-COMP:11604"/>
        <dbReference type="ChEBI" id="CHEBI:15378"/>
        <dbReference type="ChEBI" id="CHEBI:29999"/>
        <dbReference type="ChEBI" id="CHEBI:30616"/>
        <dbReference type="ChEBI" id="CHEBI:83421"/>
        <dbReference type="ChEBI" id="CHEBI:456216"/>
        <dbReference type="EC" id="2.7.11.1"/>
    </reaction>
</comment>
<dbReference type="PROSITE" id="PS50927">
    <property type="entry name" value="BULB_LECTIN"/>
    <property type="match status" value="1"/>
</dbReference>
<dbReference type="SMART" id="SM00473">
    <property type="entry name" value="PAN_AP"/>
    <property type="match status" value="1"/>
</dbReference>
<dbReference type="Pfam" id="PF01453">
    <property type="entry name" value="B_lectin"/>
    <property type="match status" value="1"/>
</dbReference>
<dbReference type="InterPro" id="IPR001245">
    <property type="entry name" value="Ser-Thr/Tyr_kinase_cat_dom"/>
</dbReference>
<evidence type="ECO:0000259" key="18">
    <source>
        <dbReference type="PROSITE" id="PS50948"/>
    </source>
</evidence>
<dbReference type="Pfam" id="PF08276">
    <property type="entry name" value="PAN_2"/>
    <property type="match status" value="1"/>
</dbReference>
<keyword evidence="15" id="KW-0472">Membrane</keyword>
<dbReference type="FunFam" id="3.30.200.20:FF:000162">
    <property type="entry name" value="Adenine nucleotide alpha hydrolase-like domain kinase"/>
    <property type="match status" value="1"/>
</dbReference>
<evidence type="ECO:0000256" key="9">
    <source>
        <dbReference type="ARBA" id="ARBA00023157"/>
    </source>
</evidence>
<dbReference type="Pfam" id="PF00954">
    <property type="entry name" value="S_locus_glycop"/>
    <property type="match status" value="1"/>
</dbReference>
<keyword evidence="3 13" id="KW-0723">Serine/threonine-protein kinase</keyword>
<feature type="binding site" evidence="14">
    <location>
        <position position="483"/>
    </location>
    <ligand>
        <name>ATP</name>
        <dbReference type="ChEBI" id="CHEBI:30616"/>
    </ligand>
</feature>
<dbReference type="CDD" id="cd01098">
    <property type="entry name" value="PAN_AP_plant"/>
    <property type="match status" value="1"/>
</dbReference>
<dbReference type="CDD" id="cd14066">
    <property type="entry name" value="STKc_IRAK"/>
    <property type="match status" value="1"/>
</dbReference>
<dbReference type="SMART" id="SM00108">
    <property type="entry name" value="B_lectin"/>
    <property type="match status" value="1"/>
</dbReference>
<dbReference type="EC" id="2.7.11.1" evidence="13"/>
<dbReference type="FunFam" id="1.10.510.10:FF:000060">
    <property type="entry name" value="G-type lectin S-receptor-like serine/threonine-protein kinase"/>
    <property type="match status" value="1"/>
</dbReference>
<keyword evidence="20" id="KW-1185">Reference proteome</keyword>
<comment type="catalytic activity">
    <reaction evidence="11 13">
        <text>L-threonyl-[protein] + ATP = O-phospho-L-threonyl-[protein] + ADP + H(+)</text>
        <dbReference type="Rhea" id="RHEA:46608"/>
        <dbReference type="Rhea" id="RHEA-COMP:11060"/>
        <dbReference type="Rhea" id="RHEA-COMP:11605"/>
        <dbReference type="ChEBI" id="CHEBI:15378"/>
        <dbReference type="ChEBI" id="CHEBI:30013"/>
        <dbReference type="ChEBI" id="CHEBI:30616"/>
        <dbReference type="ChEBI" id="CHEBI:61977"/>
        <dbReference type="ChEBI" id="CHEBI:456216"/>
        <dbReference type="EC" id="2.7.11.1"/>
    </reaction>
</comment>
<evidence type="ECO:0000256" key="4">
    <source>
        <dbReference type="ARBA" id="ARBA00022679"/>
    </source>
</evidence>
<feature type="domain" description="Protein kinase" evidence="16">
    <location>
        <begin position="454"/>
        <end position="732"/>
    </location>
</feature>
<evidence type="ECO:0000256" key="11">
    <source>
        <dbReference type="ARBA" id="ARBA00047899"/>
    </source>
</evidence>
<dbReference type="GO" id="GO:0005524">
    <property type="term" value="F:ATP binding"/>
    <property type="evidence" value="ECO:0007669"/>
    <property type="project" value="UniProtKB-UniRule"/>
</dbReference>
<dbReference type="Pfam" id="PF07714">
    <property type="entry name" value="PK_Tyr_Ser-Thr"/>
    <property type="match status" value="1"/>
</dbReference>
<protein>
    <recommendedName>
        <fullName evidence="13">Receptor-like serine/threonine-protein kinase</fullName>
        <ecNumber evidence="13">2.7.11.1</ecNumber>
    </recommendedName>
</protein>
<dbReference type="Proteomes" id="UP000467841">
    <property type="component" value="Unassembled WGS sequence"/>
</dbReference>
<keyword evidence="10" id="KW-0325">Glycoprotein</keyword>
<dbReference type="InterPro" id="IPR008271">
    <property type="entry name" value="Ser/Thr_kinase_AS"/>
</dbReference>
<feature type="domain" description="Bulb-type lectin" evidence="17">
    <location>
        <begin position="1"/>
        <end position="97"/>
    </location>
</feature>
<dbReference type="GO" id="GO:0048544">
    <property type="term" value="P:recognition of pollen"/>
    <property type="evidence" value="ECO:0007669"/>
    <property type="project" value="InterPro"/>
</dbReference>
<evidence type="ECO:0000256" key="14">
    <source>
        <dbReference type="PROSITE-ProRule" id="PRU10141"/>
    </source>
</evidence>
<feature type="transmembrane region" description="Helical" evidence="15">
    <location>
        <begin position="377"/>
        <end position="400"/>
    </location>
</feature>
<reference evidence="19" key="1">
    <citation type="submission" date="2020-01" db="EMBL/GenBank/DDBJ databases">
        <authorList>
            <person name="Mishra B."/>
        </authorList>
    </citation>
    <scope>NUCLEOTIDE SEQUENCE [LARGE SCALE GENOMIC DNA]</scope>
</reference>
<evidence type="ECO:0000256" key="8">
    <source>
        <dbReference type="ARBA" id="ARBA00022840"/>
    </source>
</evidence>
<dbReference type="Gene3D" id="3.30.200.20">
    <property type="entry name" value="Phosphorylase Kinase, domain 1"/>
    <property type="match status" value="1"/>
</dbReference>
<dbReference type="InterPro" id="IPR036426">
    <property type="entry name" value="Bulb-type_lectin_dom_sf"/>
</dbReference>
<evidence type="ECO:0000256" key="2">
    <source>
        <dbReference type="ARBA" id="ARBA00022475"/>
    </source>
</evidence>
<dbReference type="Gene3D" id="1.10.510.10">
    <property type="entry name" value="Transferase(Phosphotransferase) domain 1"/>
    <property type="match status" value="1"/>
</dbReference>
<evidence type="ECO:0000256" key="5">
    <source>
        <dbReference type="ARBA" id="ARBA00022729"/>
    </source>
</evidence>
<evidence type="ECO:0000256" key="6">
    <source>
        <dbReference type="ARBA" id="ARBA00022741"/>
    </source>
</evidence>
<dbReference type="PANTHER" id="PTHR27002">
    <property type="entry name" value="RECEPTOR-LIKE SERINE/THREONINE-PROTEIN KINASE SD1-8"/>
    <property type="match status" value="1"/>
</dbReference>
<comment type="caution">
    <text evidence="19">The sequence shown here is derived from an EMBL/GenBank/DDBJ whole genome shotgun (WGS) entry which is preliminary data.</text>
</comment>
<dbReference type="CDD" id="cd00028">
    <property type="entry name" value="B_lectin"/>
    <property type="match status" value="1"/>
</dbReference>
<evidence type="ECO:0000256" key="10">
    <source>
        <dbReference type="ARBA" id="ARBA00023180"/>
    </source>
</evidence>
<keyword evidence="15" id="KW-1133">Transmembrane helix</keyword>
<evidence type="ECO:0000256" key="3">
    <source>
        <dbReference type="ARBA" id="ARBA00022527"/>
    </source>
</evidence>
<dbReference type="PANTHER" id="PTHR27002:SF956">
    <property type="entry name" value="PROTEIN KINASE DOMAIN-CONTAINING PROTEIN"/>
    <property type="match status" value="1"/>
</dbReference>
<dbReference type="InterPro" id="IPR000858">
    <property type="entry name" value="S_locus_glycoprot_dom"/>
</dbReference>
<keyword evidence="15" id="KW-0812">Transmembrane</keyword>
<dbReference type="AlphaFoldDB" id="A0A6D2IAB2"/>
<evidence type="ECO:0000256" key="1">
    <source>
        <dbReference type="ARBA" id="ARBA00004251"/>
    </source>
</evidence>
<dbReference type="InterPro" id="IPR024171">
    <property type="entry name" value="SRK-like_kinase"/>
</dbReference>
<organism evidence="19 20">
    <name type="scientific">Microthlaspi erraticum</name>
    <dbReference type="NCBI Taxonomy" id="1685480"/>
    <lineage>
        <taxon>Eukaryota</taxon>
        <taxon>Viridiplantae</taxon>
        <taxon>Streptophyta</taxon>
        <taxon>Embryophyta</taxon>
        <taxon>Tracheophyta</taxon>
        <taxon>Spermatophyta</taxon>
        <taxon>Magnoliopsida</taxon>
        <taxon>eudicotyledons</taxon>
        <taxon>Gunneridae</taxon>
        <taxon>Pentapetalae</taxon>
        <taxon>rosids</taxon>
        <taxon>malvids</taxon>
        <taxon>Brassicales</taxon>
        <taxon>Brassicaceae</taxon>
        <taxon>Coluteocarpeae</taxon>
        <taxon>Microthlaspi</taxon>
    </lineage>
</organism>
<evidence type="ECO:0000313" key="19">
    <source>
        <dbReference type="EMBL" id="CAA7022083.1"/>
    </source>
</evidence>
<comment type="subcellular location">
    <subcellularLocation>
        <location evidence="1">Cell membrane</location>
        <topology evidence="1">Single-pass type I membrane protein</topology>
    </subcellularLocation>
</comment>
<keyword evidence="4 13" id="KW-0808">Transferase</keyword>
<gene>
    <name evidence="19" type="ORF">MERR_LOCUS9318</name>
</gene>
<dbReference type="PROSITE" id="PS50948">
    <property type="entry name" value="PAN"/>
    <property type="match status" value="1"/>
</dbReference>
<sequence length="773" mass="86317">MGEDRWYLGIWYKKIIHERAYVWVSNRNKPLRGSKGSLEISDYDLVLMSQSGNNTRPIWSTDWRKGDERSPVVAMLQDSGNFVLRYSNTKRSGDYSWQSFDYPTDTLLPGMILGRTSERVHAESYLTSWKTLDDPSYGDFVLRLETTGNPRISIKMMDTGFSVFLSEPWNGLTSGRIADLFKLRQDGEDVTFFLATNNVSSYSRLLMESSGIASYLAWNESTSTWDTAWESTTYLCDIFNYCGSNSYCDRNVSSSLCTCIPGFEQSDSNMTIGDGCRRSTPLNCASDTFIGLENMSYPYTVKKPVDYGSMDLKRCGSLCVADCSCRAFALINNSLHMGSSNCFVWREDLAHLRRYADGGGLDILVKISGKKKKNGRALVIGLSIGIPALALFALAVFCLLKKKHNQAKASAAAASAAAAREVELAGYQITGPSGTIMSGQTIDFGIVQRATGNFSDSNKLGKGGFGVVYKGVLPDGKEIAVKKLMDMSTQGTAEFETEVTVIASLQHINLVRLLGWSVHQQEKVLIYEFLENGSLDYHLFVKNKSCELNWQTRFNIIKGIAKGIKYLQEESQLKVVHRDLKISNVLLDKDMVAKVSDFGLARIFESSENEAITAKHVGTFGYMSPEYAEGGIYSMKSDIYSFGVMVLEIVSGKQNTKFSYVESDTNFLTHVWQKWEQGNWQDLVDPIIRDSSPDYSHEWLRCIIIGLLCVQQLADDRPVMSHAVALLENEIIETRSPKPPGFFVETNRSDLPSFTTGESSIAHDYSVMSYPTN</sequence>
<dbReference type="SUPFAM" id="SSF56112">
    <property type="entry name" value="Protein kinase-like (PK-like)"/>
    <property type="match status" value="1"/>
</dbReference>
<dbReference type="InterPro" id="IPR017441">
    <property type="entry name" value="Protein_kinase_ATP_BS"/>
</dbReference>